<reference evidence="2 3" key="1">
    <citation type="submission" date="2011-08" db="EMBL/GenBank/DDBJ databases">
        <authorList>
            <person name="Liu Z.J."/>
            <person name="Shi F.L."/>
            <person name="Lu J.Q."/>
            <person name="Li M."/>
            <person name="Wang Z.L."/>
        </authorList>
    </citation>
    <scope>NUCLEOTIDE SEQUENCE [LARGE SCALE GENOMIC DNA]</scope>
    <source>
        <strain evidence="2 3">USNM 41457</strain>
    </source>
</reference>
<dbReference type="AlphaFoldDB" id="J8ZQ56"/>
<feature type="region of interest" description="Disordered" evidence="1">
    <location>
        <begin position="72"/>
        <end position="92"/>
    </location>
</feature>
<evidence type="ECO:0000313" key="3">
    <source>
        <dbReference type="Proteomes" id="UP000003163"/>
    </source>
</evidence>
<dbReference type="VEuPathDB" id="MicrosporidiaDB:EDEG_03688"/>
<feature type="compositionally biased region" description="Polar residues" evidence="1">
    <location>
        <begin position="82"/>
        <end position="92"/>
    </location>
</feature>
<protein>
    <submittedName>
        <fullName evidence="2">Uncharacterized protein</fullName>
    </submittedName>
</protein>
<evidence type="ECO:0000256" key="1">
    <source>
        <dbReference type="SAM" id="MobiDB-lite"/>
    </source>
</evidence>
<gene>
    <name evidence="2" type="ORF">EDEG_03688</name>
</gene>
<dbReference type="HOGENOM" id="CLU_2145822_0_0_1"/>
<dbReference type="Proteomes" id="UP000003163">
    <property type="component" value="Unassembled WGS sequence"/>
</dbReference>
<evidence type="ECO:0000313" key="2">
    <source>
        <dbReference type="EMBL" id="EJW01828.1"/>
    </source>
</evidence>
<sequence>MFLSELSIAINFCKQKANSILCSKKIITFGYEHSFPFIRTFKFVQFIKFRKFFISLYDSLPSLKHSQFTCSQKSQNKHRQPLLSQNKPPQEHSSISLYRNMHIYGFYNHQLI</sequence>
<dbReference type="InParanoid" id="J8ZQ56"/>
<name>J8ZQ56_EDHAE</name>
<organism evidence="2 3">
    <name type="scientific">Edhazardia aedis (strain USNM 41457)</name>
    <name type="common">Microsporidian parasite</name>
    <dbReference type="NCBI Taxonomy" id="1003232"/>
    <lineage>
        <taxon>Eukaryota</taxon>
        <taxon>Fungi</taxon>
        <taxon>Fungi incertae sedis</taxon>
        <taxon>Microsporidia</taxon>
        <taxon>Edhazardia</taxon>
    </lineage>
</organism>
<proteinExistence type="predicted"/>
<accession>J8ZQ56</accession>
<dbReference type="EMBL" id="AFBI03000110">
    <property type="protein sequence ID" value="EJW01828.1"/>
    <property type="molecule type" value="Genomic_DNA"/>
</dbReference>
<reference evidence="3" key="2">
    <citation type="submission" date="2015-07" db="EMBL/GenBank/DDBJ databases">
        <title>Contrasting host-pathogen interactions and genome evolution in two generalist and specialist microsporidian pathogens of mosquitoes.</title>
        <authorList>
            <consortium name="The Broad Institute Genomics Platform"/>
            <consortium name="The Broad Institute Genome Sequencing Center for Infectious Disease"/>
            <person name="Cuomo C.A."/>
            <person name="Sanscrainte N.D."/>
            <person name="Goldberg J.M."/>
            <person name="Heiman D."/>
            <person name="Young S."/>
            <person name="Zeng Q."/>
            <person name="Becnel J.J."/>
            <person name="Birren B.W."/>
        </authorList>
    </citation>
    <scope>NUCLEOTIDE SEQUENCE [LARGE SCALE GENOMIC DNA]</scope>
    <source>
        <strain evidence="3">USNM 41457</strain>
    </source>
</reference>
<comment type="caution">
    <text evidence="2">The sequence shown here is derived from an EMBL/GenBank/DDBJ whole genome shotgun (WGS) entry which is preliminary data.</text>
</comment>
<keyword evidence="3" id="KW-1185">Reference proteome</keyword>